<reference evidence="1" key="1">
    <citation type="submission" date="2019-05" db="EMBL/GenBank/DDBJ databases">
        <title>The de novo reference genome and transcriptome assemblies of the wild tomato species Solanum chilense.</title>
        <authorList>
            <person name="Stam R."/>
            <person name="Nosenko T."/>
            <person name="Hoerger A.C."/>
            <person name="Stephan W."/>
            <person name="Seidel M.A."/>
            <person name="Kuhn J.M.M."/>
            <person name="Haberer G."/>
            <person name="Tellier A."/>
        </authorList>
    </citation>
    <scope>NUCLEOTIDE SEQUENCE</scope>
    <source>
        <tissue evidence="1">Mature leaves</tissue>
    </source>
</reference>
<dbReference type="PANTHER" id="PTHR34788:SF4">
    <property type="entry name" value="F15I1.22"/>
    <property type="match status" value="1"/>
</dbReference>
<gene>
    <name evidence="1" type="ORF">EJD97_023861</name>
</gene>
<dbReference type="PANTHER" id="PTHR34788">
    <property type="entry name" value="F15I1.22"/>
    <property type="match status" value="1"/>
</dbReference>
<accession>A0A6N2ATP2</accession>
<proteinExistence type="predicted"/>
<comment type="caution">
    <text evidence="1">The sequence shown here is derived from an EMBL/GenBank/DDBJ whole genome shotgun (WGS) entry which is preliminary data.</text>
</comment>
<name>A0A6N2ATP2_SOLCI</name>
<protein>
    <submittedName>
        <fullName evidence="1">Uncharacterized protein</fullName>
    </submittedName>
</protein>
<sequence length="118" mass="13705">MTYSDENSLNKSKSNVNFKSIFSQTRRKLSFRRKKLPVEAGGKKQRRKFSPVKISRREGLTKFEYLGMKKIKECYWLAVNNILEGNDALEQRLVIDTSFAIPMMALTFTNHRAISNLV</sequence>
<organism evidence="1">
    <name type="scientific">Solanum chilense</name>
    <name type="common">Tomato</name>
    <name type="synonym">Lycopersicon chilense</name>
    <dbReference type="NCBI Taxonomy" id="4083"/>
    <lineage>
        <taxon>Eukaryota</taxon>
        <taxon>Viridiplantae</taxon>
        <taxon>Streptophyta</taxon>
        <taxon>Embryophyta</taxon>
        <taxon>Tracheophyta</taxon>
        <taxon>Spermatophyta</taxon>
        <taxon>Magnoliopsida</taxon>
        <taxon>eudicotyledons</taxon>
        <taxon>Gunneridae</taxon>
        <taxon>Pentapetalae</taxon>
        <taxon>asterids</taxon>
        <taxon>lamiids</taxon>
        <taxon>Solanales</taxon>
        <taxon>Solanaceae</taxon>
        <taxon>Solanoideae</taxon>
        <taxon>Solaneae</taxon>
        <taxon>Solanum</taxon>
        <taxon>Solanum subgen. Lycopersicon</taxon>
    </lineage>
</organism>
<evidence type="ECO:0000313" key="1">
    <source>
        <dbReference type="EMBL" id="TMW85060.1"/>
    </source>
</evidence>
<dbReference type="EMBL" id="RXGB01007902">
    <property type="protein sequence ID" value="TMW85060.1"/>
    <property type="molecule type" value="Genomic_DNA"/>
</dbReference>
<dbReference type="AlphaFoldDB" id="A0A6N2ATP2"/>